<keyword evidence="2" id="KW-0732">Signal</keyword>
<feature type="region of interest" description="Disordered" evidence="1">
    <location>
        <begin position="51"/>
        <end position="71"/>
    </location>
</feature>
<protein>
    <submittedName>
        <fullName evidence="3">Uncharacterized protein</fullName>
    </submittedName>
</protein>
<reference evidence="3" key="1">
    <citation type="journal article" date="2020" name="Stud. Mycol.">
        <title>101 Dothideomycetes genomes: a test case for predicting lifestyles and emergence of pathogens.</title>
        <authorList>
            <person name="Haridas S."/>
            <person name="Albert R."/>
            <person name="Binder M."/>
            <person name="Bloem J."/>
            <person name="Labutti K."/>
            <person name="Salamov A."/>
            <person name="Andreopoulos B."/>
            <person name="Baker S."/>
            <person name="Barry K."/>
            <person name="Bills G."/>
            <person name="Bluhm B."/>
            <person name="Cannon C."/>
            <person name="Castanera R."/>
            <person name="Culley D."/>
            <person name="Daum C."/>
            <person name="Ezra D."/>
            <person name="Gonzalez J."/>
            <person name="Henrissat B."/>
            <person name="Kuo A."/>
            <person name="Liang C."/>
            <person name="Lipzen A."/>
            <person name="Lutzoni F."/>
            <person name="Magnuson J."/>
            <person name="Mondo S."/>
            <person name="Nolan M."/>
            <person name="Ohm R."/>
            <person name="Pangilinan J."/>
            <person name="Park H.-J."/>
            <person name="Ramirez L."/>
            <person name="Alfaro M."/>
            <person name="Sun H."/>
            <person name="Tritt A."/>
            <person name="Yoshinaga Y."/>
            <person name="Zwiers L.-H."/>
            <person name="Turgeon B."/>
            <person name="Goodwin S."/>
            <person name="Spatafora J."/>
            <person name="Crous P."/>
            <person name="Grigoriev I."/>
        </authorList>
    </citation>
    <scope>NUCLEOTIDE SEQUENCE</scope>
    <source>
        <strain evidence="3">CBS 113818</strain>
    </source>
</reference>
<proteinExistence type="predicted"/>
<dbReference type="Proteomes" id="UP000799424">
    <property type="component" value="Unassembled WGS sequence"/>
</dbReference>
<feature type="chain" id="PRO_5025510861" evidence="2">
    <location>
        <begin position="23"/>
        <end position="164"/>
    </location>
</feature>
<name>A0A6A7A1T0_9PLEO</name>
<evidence type="ECO:0000256" key="1">
    <source>
        <dbReference type="SAM" id="MobiDB-lite"/>
    </source>
</evidence>
<evidence type="ECO:0000256" key="2">
    <source>
        <dbReference type="SAM" id="SignalP"/>
    </source>
</evidence>
<evidence type="ECO:0000313" key="4">
    <source>
        <dbReference type="Proteomes" id="UP000799424"/>
    </source>
</evidence>
<dbReference type="EMBL" id="MU006225">
    <property type="protein sequence ID" value="KAF2827066.1"/>
    <property type="molecule type" value="Genomic_DNA"/>
</dbReference>
<evidence type="ECO:0000313" key="3">
    <source>
        <dbReference type="EMBL" id="KAF2827066.1"/>
    </source>
</evidence>
<feature type="signal peptide" evidence="2">
    <location>
        <begin position="1"/>
        <end position="22"/>
    </location>
</feature>
<accession>A0A6A7A1T0</accession>
<keyword evidence="4" id="KW-1185">Reference proteome</keyword>
<sequence length="164" mass="18189">MYIQSIALLVAGLMATTSIASSLPGPAPVDGLTPISSQKLENGHSVIVYGAGDPHVSRRDDNIEDEDEDELERRQWFGPKKEKYCHVDKTPNCDDKNGGPTELCQELVNQLYGYRERTQPSDARQYCIKGQTEKYCCVKWTKEAKDLTNGDLADAVDTGKSHVL</sequence>
<dbReference type="AlphaFoldDB" id="A0A6A7A1T0"/>
<gene>
    <name evidence="3" type="ORF">CC86DRAFT_370135</name>
</gene>
<organism evidence="3 4">
    <name type="scientific">Ophiobolus disseminans</name>
    <dbReference type="NCBI Taxonomy" id="1469910"/>
    <lineage>
        <taxon>Eukaryota</taxon>
        <taxon>Fungi</taxon>
        <taxon>Dikarya</taxon>
        <taxon>Ascomycota</taxon>
        <taxon>Pezizomycotina</taxon>
        <taxon>Dothideomycetes</taxon>
        <taxon>Pleosporomycetidae</taxon>
        <taxon>Pleosporales</taxon>
        <taxon>Pleosporineae</taxon>
        <taxon>Phaeosphaeriaceae</taxon>
        <taxon>Ophiobolus</taxon>
    </lineage>
</organism>